<accession>I0UU65</accession>
<evidence type="ECO:0000256" key="1">
    <source>
        <dbReference type="SAM" id="MobiDB-lite"/>
    </source>
</evidence>
<dbReference type="Gene3D" id="2.130.10.10">
    <property type="entry name" value="YVTN repeat-like/Quinoprotein amine dehydrogenase"/>
    <property type="match status" value="1"/>
</dbReference>
<dbReference type="Proteomes" id="UP000004863">
    <property type="component" value="Unassembled WGS sequence"/>
</dbReference>
<organism evidence="3 4">
    <name type="scientific">Rothia aeria F0474</name>
    <dbReference type="NCBI Taxonomy" id="1125724"/>
    <lineage>
        <taxon>Bacteria</taxon>
        <taxon>Bacillati</taxon>
        <taxon>Actinomycetota</taxon>
        <taxon>Actinomycetes</taxon>
        <taxon>Micrococcales</taxon>
        <taxon>Micrococcaceae</taxon>
        <taxon>Rothia</taxon>
    </lineage>
</organism>
<gene>
    <name evidence="3" type="ORF">HMPREF1324_1151</name>
</gene>
<dbReference type="PATRIC" id="fig|1125724.3.peg.847"/>
<dbReference type="AlphaFoldDB" id="I0UU65"/>
<feature type="transmembrane region" description="Helical" evidence="2">
    <location>
        <begin position="712"/>
        <end position="733"/>
    </location>
</feature>
<dbReference type="PANTHER" id="PTHR47197">
    <property type="entry name" value="PROTEIN NIRF"/>
    <property type="match status" value="1"/>
</dbReference>
<feature type="compositionally biased region" description="Polar residues" evidence="1">
    <location>
        <begin position="674"/>
        <end position="684"/>
    </location>
</feature>
<evidence type="ECO:0000313" key="3">
    <source>
        <dbReference type="EMBL" id="EID51418.1"/>
    </source>
</evidence>
<feature type="compositionally biased region" description="Basic and acidic residues" evidence="1">
    <location>
        <begin position="422"/>
        <end position="438"/>
    </location>
</feature>
<dbReference type="NCBIfam" id="TIGR01167">
    <property type="entry name" value="LPXTG_anchor"/>
    <property type="match status" value="1"/>
</dbReference>
<dbReference type="InterPro" id="IPR051200">
    <property type="entry name" value="Host-pathogen_enzymatic-act"/>
</dbReference>
<keyword evidence="2" id="KW-0812">Transmembrane</keyword>
<feature type="region of interest" description="Disordered" evidence="1">
    <location>
        <begin position="421"/>
        <end position="445"/>
    </location>
</feature>
<keyword evidence="2" id="KW-0472">Membrane</keyword>
<keyword evidence="2" id="KW-1133">Transmembrane helix</keyword>
<dbReference type="SUPFAM" id="SSF50974">
    <property type="entry name" value="Nitrous oxide reductase, N-terminal domain"/>
    <property type="match status" value="1"/>
</dbReference>
<reference evidence="3" key="1">
    <citation type="submission" date="2012-03" db="EMBL/GenBank/DDBJ databases">
        <authorList>
            <person name="Durkin A.S."/>
            <person name="McCorrison J."/>
            <person name="Torralba M."/>
            <person name="Gillis M."/>
            <person name="Methe B."/>
            <person name="Sutton G."/>
            <person name="Nelson K.E."/>
        </authorList>
    </citation>
    <scope>NUCLEOTIDE SEQUENCE [LARGE SCALE GENOMIC DNA]</scope>
    <source>
        <strain evidence="3">F0474</strain>
    </source>
</reference>
<evidence type="ECO:0000256" key="2">
    <source>
        <dbReference type="SAM" id="Phobius"/>
    </source>
</evidence>
<feature type="compositionally biased region" description="Low complexity" evidence="1">
    <location>
        <begin position="636"/>
        <end position="662"/>
    </location>
</feature>
<comment type="caution">
    <text evidence="3">The sequence shown here is derived from an EMBL/GenBank/DDBJ whole genome shotgun (WGS) entry which is preliminary data.</text>
</comment>
<evidence type="ECO:0000313" key="4">
    <source>
        <dbReference type="Proteomes" id="UP000004863"/>
    </source>
</evidence>
<proteinExistence type="predicted"/>
<keyword evidence="4" id="KW-1185">Reference proteome</keyword>
<dbReference type="PANTHER" id="PTHR47197:SF3">
    <property type="entry name" value="DIHYDRO-HEME D1 DEHYDROGENASE"/>
    <property type="match status" value="1"/>
</dbReference>
<sequence length="739" mass="78081">MRALFLPVKSGLPGGARRVFCFERKPMNLTLASGKVTKSFVAGALALSVSGVAVPASFAAPSAPESQNAPAATSRTLDAAATKAKITQGLPGQFQVSYSKKNHKLWVAGTADGDMHVSTLARLDADSLKVEAVAELPIIKGERGYNFAAAYGVEVDDVEGTVWVTNTRDNSISVYDQATMKLVWTNHGLDKNDANWIEHPREVRVDHASGKAFVSGRFYVSAIDLKTKQVQKLQLAGAPDGGVRYVGMNMHIDSQDHLLYVPERTSGKLFVVDTNTLKTVRTIDVHADTEGTEVRPSDVAIDKSLNEIYVSSQGVNGVNSGVTVYDFTTGEYKKTIAFGTQALAMEHDEERDLVYVSDFGTGKVGVIDGATSKVIGEVAMNGAKANDLTMLNNGSIVAVDKQDLPGTARVPYVLNGATGEVKTSDKTTSKAKKDKDGSEIPAAESEIHPNSIMKFKAEVKAGDEAAVQITPQQREFQGYPTEATRTVSYASPVIEFPDGKIDITADYKLHIKGSGYVGEGAAKGVYVFLVPEGTWKPGQSIDREQAMNLSKNAVWVRPEQLKDGSFEIDLPILANTLEYGKKYTVGTIAAHDLSVTDRSLDYSAMFEITKDGQTSSSVSGPKTEQNQGGGSTPAQPTETAAVTTPSPTPAPTKSASAQPSATGGTTGEAKPEATQESVSVTVANGNHPGGDSAPQGTRGSTSRSLANTGANGVIMLAGMGALAIVTGAVVLVVRRRSKS</sequence>
<feature type="region of interest" description="Disordered" evidence="1">
    <location>
        <begin position="611"/>
        <end position="704"/>
    </location>
</feature>
<dbReference type="InterPro" id="IPR011045">
    <property type="entry name" value="N2O_reductase_N"/>
</dbReference>
<protein>
    <submittedName>
        <fullName evidence="3">LPXTG-motif cell wall anchor domain protein</fullName>
    </submittedName>
</protein>
<dbReference type="InterPro" id="IPR015943">
    <property type="entry name" value="WD40/YVTN_repeat-like_dom_sf"/>
</dbReference>
<feature type="compositionally biased region" description="Polar residues" evidence="1">
    <location>
        <begin position="611"/>
        <end position="626"/>
    </location>
</feature>
<dbReference type="EMBL" id="AJJQ01000021">
    <property type="protein sequence ID" value="EID51418.1"/>
    <property type="molecule type" value="Genomic_DNA"/>
</dbReference>
<name>I0UU65_9MICC</name>
<feature type="compositionally biased region" description="Polar residues" evidence="1">
    <location>
        <begin position="694"/>
        <end position="704"/>
    </location>
</feature>